<protein>
    <submittedName>
        <fullName evidence="2">Uncharacterized protein</fullName>
    </submittedName>
</protein>
<evidence type="ECO:0000313" key="2">
    <source>
        <dbReference type="EMBL" id="KJL30091.1"/>
    </source>
</evidence>
<feature type="transmembrane region" description="Helical" evidence="1">
    <location>
        <begin position="20"/>
        <end position="46"/>
    </location>
</feature>
<dbReference type="PATRIC" id="fig|82380.11.peg.1265"/>
<reference evidence="2 3" key="1">
    <citation type="submission" date="2015-02" db="EMBL/GenBank/DDBJ databases">
        <title>Draft genome sequences of ten Microbacterium spp. with emphasis on heavy metal contaminated environments.</title>
        <authorList>
            <person name="Corretto E."/>
        </authorList>
    </citation>
    <scope>NUCLEOTIDE SEQUENCE [LARGE SCALE GENOMIC DNA]</scope>
    <source>
        <strain evidence="2 3">BEL4b</strain>
    </source>
</reference>
<keyword evidence="1" id="KW-0812">Transmembrane</keyword>
<accession>A0A0F0LEW1</accession>
<dbReference type="AlphaFoldDB" id="A0A0F0LEW1"/>
<feature type="transmembrane region" description="Helical" evidence="1">
    <location>
        <begin position="58"/>
        <end position="82"/>
    </location>
</feature>
<evidence type="ECO:0000313" key="3">
    <source>
        <dbReference type="Proteomes" id="UP000033640"/>
    </source>
</evidence>
<comment type="caution">
    <text evidence="2">The sequence shown here is derived from an EMBL/GenBank/DDBJ whole genome shotgun (WGS) entry which is preliminary data.</text>
</comment>
<dbReference type="Proteomes" id="UP000033640">
    <property type="component" value="Unassembled WGS sequence"/>
</dbReference>
<keyword evidence="1" id="KW-0472">Membrane</keyword>
<gene>
    <name evidence="2" type="ORF">RS83_01233</name>
</gene>
<keyword evidence="1" id="KW-1133">Transmembrane helix</keyword>
<name>A0A0F0LEW1_9MICO</name>
<proteinExistence type="predicted"/>
<evidence type="ECO:0000256" key="1">
    <source>
        <dbReference type="SAM" id="Phobius"/>
    </source>
</evidence>
<organism evidence="2 3">
    <name type="scientific">Microbacterium oxydans</name>
    <dbReference type="NCBI Taxonomy" id="82380"/>
    <lineage>
        <taxon>Bacteria</taxon>
        <taxon>Bacillati</taxon>
        <taxon>Actinomycetota</taxon>
        <taxon>Actinomycetes</taxon>
        <taxon>Micrococcales</taxon>
        <taxon>Microbacteriaceae</taxon>
        <taxon>Microbacterium</taxon>
    </lineage>
</organism>
<dbReference type="RefSeq" id="WP_156153131.1">
    <property type="nucleotide sequence ID" value="NZ_CAKKLT010000045.1"/>
</dbReference>
<dbReference type="EMBL" id="JYIW01000021">
    <property type="protein sequence ID" value="KJL30091.1"/>
    <property type="molecule type" value="Genomic_DNA"/>
</dbReference>
<sequence length="95" mass="11230">MRHEQTARRRYLQQAADWFFALWLLLVIASAWLFIGAPLLVALASRLTRLRKSRRKQIWLWGIAAALTLYNLLPLLLFWFGLTFNSVEEHRFTVS</sequence>